<comment type="caution">
    <text evidence="2">The sequence shown here is derived from an EMBL/GenBank/DDBJ whole genome shotgun (WGS) entry which is preliminary data.</text>
</comment>
<feature type="compositionally biased region" description="Basic residues" evidence="1">
    <location>
        <begin position="102"/>
        <end position="116"/>
    </location>
</feature>
<organism evidence="2 3">
    <name type="scientific">Psophocarpus tetragonolobus</name>
    <name type="common">Winged bean</name>
    <name type="synonym">Dolichos tetragonolobus</name>
    <dbReference type="NCBI Taxonomy" id="3891"/>
    <lineage>
        <taxon>Eukaryota</taxon>
        <taxon>Viridiplantae</taxon>
        <taxon>Streptophyta</taxon>
        <taxon>Embryophyta</taxon>
        <taxon>Tracheophyta</taxon>
        <taxon>Spermatophyta</taxon>
        <taxon>Magnoliopsida</taxon>
        <taxon>eudicotyledons</taxon>
        <taxon>Gunneridae</taxon>
        <taxon>Pentapetalae</taxon>
        <taxon>rosids</taxon>
        <taxon>fabids</taxon>
        <taxon>Fabales</taxon>
        <taxon>Fabaceae</taxon>
        <taxon>Papilionoideae</taxon>
        <taxon>50 kb inversion clade</taxon>
        <taxon>NPAAA clade</taxon>
        <taxon>indigoferoid/millettioid clade</taxon>
        <taxon>Phaseoleae</taxon>
        <taxon>Psophocarpus</taxon>
    </lineage>
</organism>
<keyword evidence="3" id="KW-1185">Reference proteome</keyword>
<dbReference type="AlphaFoldDB" id="A0AAN9SQJ9"/>
<name>A0AAN9SQJ9_PSOTE</name>
<evidence type="ECO:0000256" key="1">
    <source>
        <dbReference type="SAM" id="MobiDB-lite"/>
    </source>
</evidence>
<feature type="region of interest" description="Disordered" evidence="1">
    <location>
        <begin position="93"/>
        <end position="116"/>
    </location>
</feature>
<reference evidence="2 3" key="1">
    <citation type="submission" date="2024-01" db="EMBL/GenBank/DDBJ databases">
        <title>The genomes of 5 underutilized Papilionoideae crops provide insights into root nodulation and disease resistanc.</title>
        <authorList>
            <person name="Jiang F."/>
        </authorList>
    </citation>
    <scope>NUCLEOTIDE SEQUENCE [LARGE SCALE GENOMIC DNA]</scope>
    <source>
        <strain evidence="2">DUOXIRENSHENG_FW03</strain>
        <tissue evidence="2">Leaves</tissue>
    </source>
</reference>
<proteinExistence type="predicted"/>
<protein>
    <submittedName>
        <fullName evidence="2">Uncharacterized protein</fullName>
    </submittedName>
</protein>
<dbReference type="Proteomes" id="UP001386955">
    <property type="component" value="Unassembled WGS sequence"/>
</dbReference>
<evidence type="ECO:0000313" key="3">
    <source>
        <dbReference type="Proteomes" id="UP001386955"/>
    </source>
</evidence>
<accession>A0AAN9SQJ9</accession>
<sequence length="116" mass="12685">MEVSLWVQSIIVAKHKGTRLEVKRDLMASALLVKFLTIGSVGLGENGGLLLKFFGKSTEECQEDVSVKLADAQVEYAKKGLGKEGCSKMAVASRGRGEVRRGGRKKARVRRLRPNV</sequence>
<evidence type="ECO:0000313" key="2">
    <source>
        <dbReference type="EMBL" id="KAK7401010.1"/>
    </source>
</evidence>
<gene>
    <name evidence="2" type="ORF">VNO78_12320</name>
</gene>
<dbReference type="EMBL" id="JAYMYS010000003">
    <property type="protein sequence ID" value="KAK7401010.1"/>
    <property type="molecule type" value="Genomic_DNA"/>
</dbReference>